<dbReference type="Pfam" id="PF00535">
    <property type="entry name" value="Glycos_transf_2"/>
    <property type="match status" value="1"/>
</dbReference>
<gene>
    <name evidence="2" type="primary">arnC</name>
    <name evidence="2" type="ORF">K08M4_27570</name>
</gene>
<dbReference type="PANTHER" id="PTHR48090">
    <property type="entry name" value="UNDECAPRENYL-PHOSPHATE 4-DEOXY-4-FORMAMIDO-L-ARABINOSE TRANSFERASE-RELATED"/>
    <property type="match status" value="1"/>
</dbReference>
<feature type="domain" description="Glycosyltransferase 2-like" evidence="1">
    <location>
        <begin position="5"/>
        <end position="110"/>
    </location>
</feature>
<dbReference type="PANTHER" id="PTHR48090:SF7">
    <property type="entry name" value="RFBJ PROTEIN"/>
    <property type="match status" value="1"/>
</dbReference>
<accession>A0AA34TRW9</accession>
<protein>
    <submittedName>
        <fullName evidence="2">Undecaprenyl-phosphate 4-deoxy-4-formamido-L-arabinose transferase</fullName>
        <ecNumber evidence="2">2.4.2.53</ecNumber>
    </submittedName>
</protein>
<keyword evidence="2" id="KW-0808">Transferase</keyword>
<keyword evidence="3" id="KW-1185">Reference proteome</keyword>
<dbReference type="EC" id="2.4.2.53" evidence="2"/>
<dbReference type="AlphaFoldDB" id="A0AA34TRW9"/>
<dbReference type="Proteomes" id="UP000194136">
    <property type="component" value="Chromosome 1"/>
</dbReference>
<organism evidence="2 3">
    <name type="scientific">Vibrio syngnathi</name>
    <dbReference type="NCBI Taxonomy" id="3034029"/>
    <lineage>
        <taxon>Bacteria</taxon>
        <taxon>Pseudomonadati</taxon>
        <taxon>Pseudomonadota</taxon>
        <taxon>Gammaproteobacteria</taxon>
        <taxon>Vibrionales</taxon>
        <taxon>Vibrionaceae</taxon>
        <taxon>Vibrio</taxon>
    </lineage>
</organism>
<reference evidence="2 3" key="1">
    <citation type="submission" date="2016-10" db="EMBL/GenBank/DDBJ databases">
        <title>The High Quality Genome of Vibrio splendidus K08M4.</title>
        <authorList>
            <person name="Wendling C."/>
            <person name="Chibani C.M."/>
            <person name="Hertel R."/>
            <person name="Sproer C."/>
            <person name="Bunk B."/>
            <person name="Overmann J."/>
            <person name="Roth O."/>
            <person name="Liesegang H."/>
        </authorList>
    </citation>
    <scope>NUCLEOTIDE SEQUENCE [LARGE SCALE GENOMIC DNA]</scope>
    <source>
        <strain evidence="2 3">K08M4</strain>
    </source>
</reference>
<dbReference type="KEGG" id="vsy:K08M4_27570"/>
<dbReference type="EMBL" id="CP017916">
    <property type="protein sequence ID" value="ARP39448.1"/>
    <property type="molecule type" value="Genomic_DNA"/>
</dbReference>
<dbReference type="InterPro" id="IPR029044">
    <property type="entry name" value="Nucleotide-diphossugar_trans"/>
</dbReference>
<dbReference type="SUPFAM" id="SSF53448">
    <property type="entry name" value="Nucleotide-diphospho-sugar transferases"/>
    <property type="match status" value="1"/>
</dbReference>
<name>A0AA34TRW9_9VIBR</name>
<evidence type="ECO:0000313" key="3">
    <source>
        <dbReference type="Proteomes" id="UP000194136"/>
    </source>
</evidence>
<sequence length="236" mass="27365">MIKLSIVIPCYNEGKNIPLILERFSEVIKRDDIEVILVNNGSTDNSQSIMDELIGNYPFARCHIVALNEGYGNGILKGLEVAKGEFLGWTHADMQTDPKDIVKGLELVERSSSQETVFAKGLRKGRPFSDNFFTMGMSFYELFLLREWLWDINAQPNIFHRNFYESWEEPPLDFSLDLFVYYSAKVAGLNVKRFDVLFPERIHGTSSWNIGLKSKYKFIRRTVDFSFELKKRLKRA</sequence>
<evidence type="ECO:0000259" key="1">
    <source>
        <dbReference type="Pfam" id="PF00535"/>
    </source>
</evidence>
<dbReference type="InterPro" id="IPR050256">
    <property type="entry name" value="Glycosyltransferase_2"/>
</dbReference>
<dbReference type="InterPro" id="IPR001173">
    <property type="entry name" value="Glyco_trans_2-like"/>
</dbReference>
<dbReference type="GO" id="GO:0099621">
    <property type="term" value="F:undecaprenyl-phosphate 4-deoxy-4-formamido-L-arabinose transferase activity"/>
    <property type="evidence" value="ECO:0007669"/>
    <property type="project" value="UniProtKB-EC"/>
</dbReference>
<proteinExistence type="predicted"/>
<dbReference type="RefSeq" id="WP_086050211.1">
    <property type="nucleotide sequence ID" value="NZ_CP017916.1"/>
</dbReference>
<dbReference type="CDD" id="cd04179">
    <property type="entry name" value="DPM_DPG-synthase_like"/>
    <property type="match status" value="1"/>
</dbReference>
<evidence type="ECO:0000313" key="2">
    <source>
        <dbReference type="EMBL" id="ARP39448.1"/>
    </source>
</evidence>
<keyword evidence="2" id="KW-0328">Glycosyltransferase</keyword>
<dbReference type="Gene3D" id="3.90.550.10">
    <property type="entry name" value="Spore Coat Polysaccharide Biosynthesis Protein SpsA, Chain A"/>
    <property type="match status" value="1"/>
</dbReference>